<name>A0A848N131_ENTMU</name>
<dbReference type="RefSeq" id="WP_169059355.1">
    <property type="nucleotide sequence ID" value="NZ_JABCAG010000157.1"/>
</dbReference>
<keyword evidence="2" id="KW-1133">Transmembrane helix</keyword>
<accession>A0A848N131</accession>
<feature type="non-terminal residue" evidence="3">
    <location>
        <position position="1"/>
    </location>
</feature>
<dbReference type="AlphaFoldDB" id="A0A848N131"/>
<evidence type="ECO:0000313" key="4">
    <source>
        <dbReference type="Proteomes" id="UP000557857"/>
    </source>
</evidence>
<protein>
    <submittedName>
        <fullName evidence="3">LPXTG cell wall anchor domain-containing protein</fullName>
    </submittedName>
</protein>
<proteinExistence type="predicted"/>
<feature type="transmembrane region" description="Helical" evidence="2">
    <location>
        <begin position="37"/>
        <end position="54"/>
    </location>
</feature>
<dbReference type="EMBL" id="JABCAG010000157">
    <property type="protein sequence ID" value="NMP59948.1"/>
    <property type="molecule type" value="Genomic_DNA"/>
</dbReference>
<sequence>PIGAPDPTPPESIKEAPITEMAKPEGALPKTNTITNYWLIGLGLLMLSLVFFIWKQKKQAHIETNR</sequence>
<evidence type="ECO:0000256" key="2">
    <source>
        <dbReference type="SAM" id="Phobius"/>
    </source>
</evidence>
<dbReference type="NCBIfam" id="TIGR01167">
    <property type="entry name" value="LPXTG_anchor"/>
    <property type="match status" value="1"/>
</dbReference>
<dbReference type="Proteomes" id="UP000557857">
    <property type="component" value="Unassembled WGS sequence"/>
</dbReference>
<keyword evidence="2" id="KW-0472">Membrane</keyword>
<feature type="region of interest" description="Disordered" evidence="1">
    <location>
        <begin position="1"/>
        <end position="24"/>
    </location>
</feature>
<keyword evidence="2" id="KW-0812">Transmembrane</keyword>
<comment type="caution">
    <text evidence="3">The sequence shown here is derived from an EMBL/GenBank/DDBJ whole genome shotgun (WGS) entry which is preliminary data.</text>
</comment>
<organism evidence="3 4">
    <name type="scientific">Enterococcus mundtii</name>
    <dbReference type="NCBI Taxonomy" id="53346"/>
    <lineage>
        <taxon>Bacteria</taxon>
        <taxon>Bacillati</taxon>
        <taxon>Bacillota</taxon>
        <taxon>Bacilli</taxon>
        <taxon>Lactobacillales</taxon>
        <taxon>Enterococcaceae</taxon>
        <taxon>Enterococcus</taxon>
    </lineage>
</organism>
<feature type="compositionally biased region" description="Pro residues" evidence="1">
    <location>
        <begin position="1"/>
        <end position="10"/>
    </location>
</feature>
<evidence type="ECO:0000256" key="1">
    <source>
        <dbReference type="SAM" id="MobiDB-lite"/>
    </source>
</evidence>
<reference evidence="3 4" key="1">
    <citation type="submission" date="2020-04" db="EMBL/GenBank/DDBJ databases">
        <authorList>
            <person name="Abaymova A."/>
            <person name="Teymurazov M."/>
            <person name="Tazyna O."/>
            <person name="Chatushin Y."/>
            <person name="Svetoch E."/>
            <person name="Pereligyn V."/>
            <person name="Pohylenko V."/>
            <person name="Platonov M."/>
            <person name="Kartsev N."/>
            <person name="Skryabin Y."/>
            <person name="Sizova A."/>
            <person name="Solomentsev V."/>
            <person name="Kislichkina A."/>
            <person name="Bogun A."/>
        </authorList>
    </citation>
    <scope>NUCLEOTIDE SEQUENCE [LARGE SCALE GENOMIC DNA]</scope>
    <source>
        <strain evidence="4">SCPM-O-B-8398 (E28)</strain>
    </source>
</reference>
<evidence type="ECO:0000313" key="3">
    <source>
        <dbReference type="EMBL" id="NMP59948.1"/>
    </source>
</evidence>
<gene>
    <name evidence="3" type="ORF">HI921_16125</name>
</gene>